<comment type="similarity">
    <text evidence="8">Belongs to the binding-protein-dependent transport system permease family. LivHM subfamily.</text>
</comment>
<keyword evidence="11" id="KW-1185">Reference proteome</keyword>
<feature type="transmembrane region" description="Helical" evidence="9">
    <location>
        <begin position="141"/>
        <end position="159"/>
    </location>
</feature>
<feature type="transmembrane region" description="Helical" evidence="9">
    <location>
        <begin position="180"/>
        <end position="198"/>
    </location>
</feature>
<evidence type="ECO:0000313" key="10">
    <source>
        <dbReference type="EMBL" id="ADH91354.1"/>
    </source>
</evidence>
<feature type="transmembrane region" description="Helical" evidence="9">
    <location>
        <begin position="65"/>
        <end position="87"/>
    </location>
</feature>
<proteinExistence type="inferred from homology"/>
<evidence type="ECO:0000256" key="2">
    <source>
        <dbReference type="ARBA" id="ARBA00022448"/>
    </source>
</evidence>
<dbReference type="GO" id="GO:0005886">
    <property type="term" value="C:plasma membrane"/>
    <property type="evidence" value="ECO:0007669"/>
    <property type="project" value="UniProtKB-SubCell"/>
</dbReference>
<gene>
    <name evidence="10" type="ordered locus">Snov_4084</name>
</gene>
<keyword evidence="2" id="KW-0813">Transport</keyword>
<feature type="transmembrane region" description="Helical" evidence="9">
    <location>
        <begin position="6"/>
        <end position="29"/>
    </location>
</feature>
<dbReference type="eggNOG" id="COG0559">
    <property type="taxonomic scope" value="Bacteria"/>
</dbReference>
<dbReference type="PANTHER" id="PTHR11795">
    <property type="entry name" value="BRANCHED-CHAIN AMINO ACID TRANSPORT SYSTEM PERMEASE PROTEIN LIVH"/>
    <property type="match status" value="1"/>
</dbReference>
<dbReference type="HOGENOM" id="CLU_039929_1_1_5"/>
<evidence type="ECO:0000313" key="11">
    <source>
        <dbReference type="Proteomes" id="UP000006633"/>
    </source>
</evidence>
<dbReference type="EMBL" id="CP002026">
    <property type="protein sequence ID" value="ADH91354.1"/>
    <property type="molecule type" value="Genomic_DNA"/>
</dbReference>
<dbReference type="Pfam" id="PF02653">
    <property type="entry name" value="BPD_transp_2"/>
    <property type="match status" value="1"/>
</dbReference>
<evidence type="ECO:0000256" key="1">
    <source>
        <dbReference type="ARBA" id="ARBA00004651"/>
    </source>
</evidence>
<dbReference type="KEGG" id="sno:Snov_4084"/>
<evidence type="ECO:0000256" key="8">
    <source>
        <dbReference type="ARBA" id="ARBA00037998"/>
    </source>
</evidence>
<feature type="transmembrane region" description="Helical" evidence="9">
    <location>
        <begin position="94"/>
        <end position="114"/>
    </location>
</feature>
<dbReference type="RefSeq" id="WP_013168855.1">
    <property type="nucleotide sequence ID" value="NC_014217.1"/>
</dbReference>
<keyword evidence="5" id="KW-0029">Amino-acid transport</keyword>
<feature type="transmembrane region" description="Helical" evidence="9">
    <location>
        <begin position="41"/>
        <end position="59"/>
    </location>
</feature>
<feature type="transmembrane region" description="Helical" evidence="9">
    <location>
        <begin position="204"/>
        <end position="223"/>
    </location>
</feature>
<dbReference type="AlphaFoldDB" id="D7A0N3"/>
<evidence type="ECO:0000256" key="9">
    <source>
        <dbReference type="SAM" id="Phobius"/>
    </source>
</evidence>
<evidence type="ECO:0000256" key="4">
    <source>
        <dbReference type="ARBA" id="ARBA00022692"/>
    </source>
</evidence>
<sequence length="291" mass="30389">MSLLPQLLFTGIGIGSIYAMVALGFVLLIRSANVVNFAQGEFSMLGAYAMVILLTGFGLNYFVSLGLAVVCMAVFGVIFASITYWPLRDRGQIPVIISTIGATILLSNLILATYGPSPEVLPGLFDGAGFLVGNVFMDSQYLTIIAVTAVLVGLQYLIFEKTMVGKKLQATSQDKEMASLLGIPVIAMIFGTFAYSAALGGLAGILVAPILFVSVGIGPLIALKAFAANIIGGFGSIPGAICGGLIIGIVETLGATYISVPYKDAFAFLMLLAVLLVRPQGLFGERIAEKA</sequence>
<feature type="transmembrane region" description="Helical" evidence="9">
    <location>
        <begin position="256"/>
        <end position="277"/>
    </location>
</feature>
<name>D7A0N3_ANCN5</name>
<dbReference type="CDD" id="cd06582">
    <property type="entry name" value="TM_PBP1_LivH_like"/>
    <property type="match status" value="1"/>
</dbReference>
<keyword evidence="6 9" id="KW-1133">Transmembrane helix</keyword>
<protein>
    <submittedName>
        <fullName evidence="10">Inner-membrane translocator</fullName>
    </submittedName>
</protein>
<reference evidence="10 11" key="1">
    <citation type="journal article" date="2012" name="Stand. Genomic Sci.">
        <title>Complete genome sequence of the facultatively chemolithoautotrophic and methylotrophic alpha Proteobacterium Starkeya novella type strain (ATCC 8093(T)).</title>
        <authorList>
            <person name="Kappler U."/>
            <person name="Davenport K."/>
            <person name="Beatson S."/>
            <person name="Lucas S."/>
            <person name="Lapidus A."/>
            <person name="Copeland A."/>
            <person name="Berry K.W."/>
            <person name="Glavina Del Rio T."/>
            <person name="Hammon N."/>
            <person name="Dalin E."/>
            <person name="Tice H."/>
            <person name="Pitluck S."/>
            <person name="Richardson P."/>
            <person name="Bruce D."/>
            <person name="Goodwin L.A."/>
            <person name="Han C."/>
            <person name="Tapia R."/>
            <person name="Detter J.C."/>
            <person name="Chang Y.J."/>
            <person name="Jeffries C.D."/>
            <person name="Land M."/>
            <person name="Hauser L."/>
            <person name="Kyrpides N.C."/>
            <person name="Goker M."/>
            <person name="Ivanova N."/>
            <person name="Klenk H.P."/>
            <person name="Woyke T."/>
        </authorList>
    </citation>
    <scope>NUCLEOTIDE SEQUENCE [LARGE SCALE GENOMIC DNA]</scope>
    <source>
        <strain evidence="11">ATCC 8093 / DSM 506 / JCM 20403 / CCM 1077 / IAM 12100 / NBRC 12443 / NCIMB 10456</strain>
    </source>
</reference>
<dbReference type="OrthoDB" id="9779023at2"/>
<dbReference type="Proteomes" id="UP000006633">
    <property type="component" value="Chromosome"/>
</dbReference>
<comment type="subcellular location">
    <subcellularLocation>
        <location evidence="1">Cell membrane</location>
        <topology evidence="1">Multi-pass membrane protein</topology>
    </subcellularLocation>
</comment>
<dbReference type="GO" id="GO:0022857">
    <property type="term" value="F:transmembrane transporter activity"/>
    <property type="evidence" value="ECO:0007669"/>
    <property type="project" value="InterPro"/>
</dbReference>
<dbReference type="GO" id="GO:0006865">
    <property type="term" value="P:amino acid transport"/>
    <property type="evidence" value="ECO:0007669"/>
    <property type="project" value="UniProtKB-KW"/>
</dbReference>
<evidence type="ECO:0000256" key="5">
    <source>
        <dbReference type="ARBA" id="ARBA00022970"/>
    </source>
</evidence>
<dbReference type="InterPro" id="IPR052157">
    <property type="entry name" value="BCAA_transport_permease"/>
</dbReference>
<dbReference type="InterPro" id="IPR001851">
    <property type="entry name" value="ABC_transp_permease"/>
</dbReference>
<organism evidence="10 11">
    <name type="scientific">Ancylobacter novellus (strain ATCC 8093 / DSM 506 / JCM 20403 / CCM 1077 / IAM 12100 / NBRC 12443 / NCIMB 10456)</name>
    <name type="common">Starkeya novella</name>
    <dbReference type="NCBI Taxonomy" id="639283"/>
    <lineage>
        <taxon>Bacteria</taxon>
        <taxon>Pseudomonadati</taxon>
        <taxon>Pseudomonadota</taxon>
        <taxon>Alphaproteobacteria</taxon>
        <taxon>Hyphomicrobiales</taxon>
        <taxon>Xanthobacteraceae</taxon>
        <taxon>Ancylobacter</taxon>
    </lineage>
</organism>
<dbReference type="PANTHER" id="PTHR11795:SF445">
    <property type="entry name" value="AMINO ACID ABC TRANSPORTER PERMEASE PROTEIN"/>
    <property type="match status" value="1"/>
</dbReference>
<evidence type="ECO:0000256" key="6">
    <source>
        <dbReference type="ARBA" id="ARBA00022989"/>
    </source>
</evidence>
<accession>D7A0N3</accession>
<evidence type="ECO:0000256" key="7">
    <source>
        <dbReference type="ARBA" id="ARBA00023136"/>
    </source>
</evidence>
<keyword evidence="3" id="KW-1003">Cell membrane</keyword>
<keyword evidence="4 9" id="KW-0812">Transmembrane</keyword>
<dbReference type="STRING" id="639283.Snov_4084"/>
<feature type="transmembrane region" description="Helical" evidence="9">
    <location>
        <begin position="230"/>
        <end position="250"/>
    </location>
</feature>
<keyword evidence="7 9" id="KW-0472">Membrane</keyword>
<evidence type="ECO:0000256" key="3">
    <source>
        <dbReference type="ARBA" id="ARBA00022475"/>
    </source>
</evidence>